<evidence type="ECO:0000256" key="3">
    <source>
        <dbReference type="ARBA" id="ARBA00023001"/>
    </source>
</evidence>
<dbReference type="SUPFAM" id="SSF51445">
    <property type="entry name" value="(Trans)glycosidases"/>
    <property type="match status" value="1"/>
</dbReference>
<keyword evidence="11" id="KW-1185">Reference proteome</keyword>
<feature type="domain" description="Glycoside hydrolase family 5" evidence="8">
    <location>
        <begin position="161"/>
        <end position="468"/>
    </location>
</feature>
<dbReference type="CDD" id="cd14948">
    <property type="entry name" value="BACON"/>
    <property type="match status" value="1"/>
</dbReference>
<dbReference type="AlphaFoldDB" id="A0A419W9F6"/>
<dbReference type="PANTHER" id="PTHR31297">
    <property type="entry name" value="GLUCAN ENDO-1,6-BETA-GLUCOSIDASE B"/>
    <property type="match status" value="1"/>
</dbReference>
<dbReference type="Gene3D" id="3.20.20.80">
    <property type="entry name" value="Glycosidases"/>
    <property type="match status" value="1"/>
</dbReference>
<name>A0A419W9F6_9BACT</name>
<keyword evidence="5 7" id="KW-0326">Glycosidase</keyword>
<organism evidence="10 11">
    <name type="scientific">Mangrovibacterium diazotrophicum</name>
    <dbReference type="NCBI Taxonomy" id="1261403"/>
    <lineage>
        <taxon>Bacteria</taxon>
        <taxon>Pseudomonadati</taxon>
        <taxon>Bacteroidota</taxon>
        <taxon>Bacteroidia</taxon>
        <taxon>Marinilabiliales</taxon>
        <taxon>Prolixibacteraceae</taxon>
        <taxon>Mangrovibacterium</taxon>
    </lineage>
</organism>
<evidence type="ECO:0000256" key="4">
    <source>
        <dbReference type="ARBA" id="ARBA00023277"/>
    </source>
</evidence>
<reference evidence="10 11" key="1">
    <citation type="submission" date="2018-09" db="EMBL/GenBank/DDBJ databases">
        <title>Genomic Encyclopedia of Archaeal and Bacterial Type Strains, Phase II (KMG-II): from individual species to whole genera.</title>
        <authorList>
            <person name="Goeker M."/>
        </authorList>
    </citation>
    <scope>NUCLEOTIDE SEQUENCE [LARGE SCALE GENOMIC DNA]</scope>
    <source>
        <strain evidence="10 11">DSM 27148</strain>
    </source>
</reference>
<evidence type="ECO:0000256" key="1">
    <source>
        <dbReference type="ARBA" id="ARBA00005641"/>
    </source>
</evidence>
<evidence type="ECO:0000313" key="11">
    <source>
        <dbReference type="Proteomes" id="UP000283387"/>
    </source>
</evidence>
<evidence type="ECO:0000256" key="7">
    <source>
        <dbReference type="RuleBase" id="RU361153"/>
    </source>
</evidence>
<evidence type="ECO:0000313" key="10">
    <source>
        <dbReference type="EMBL" id="RKD92032.1"/>
    </source>
</evidence>
<gene>
    <name evidence="10" type="ORF">BC643_2402</name>
</gene>
<dbReference type="EMBL" id="RAPN01000001">
    <property type="protein sequence ID" value="RKD92032.1"/>
    <property type="molecule type" value="Genomic_DNA"/>
</dbReference>
<dbReference type="Pfam" id="PF13004">
    <property type="entry name" value="BACON"/>
    <property type="match status" value="1"/>
</dbReference>
<sequence>MTKDINRWIYLLLVVLSIAGCSSSNNGTIIEEPEATLMATPTTFSFTADGGTASFDISSNTTWRINFNSTDWCKPSIQSTKGNATVTLTAEANSTTEERNLSMTLTADGAETVTLQCIQAAAEEEPVDPESPDTVDPDMTGMDSNAEALAAKLYLGWNLGNTLESIGSETAWGNPKATSELIQAVKTAGFNAVRVPCAWNQYLEDQTTYKIKDTWLARVKEVVDYCVSNNVYVILNIHWDGGWLENNCTVVAKDGVNAKQAAIWKQIAKYFRDYDEYLLFAGANEPNADTQEQADVLKTYMQTFVDVVRATGGKNTYRNLIIPGPNTDIDKTNDLMSLPTDATANRLMAEVHYYSPWNFCGLEADASWGKMFYFWGADNHMTDGGDRNASWGEEDYVDAQFKKMKTKFVDQGVPVILGEFAPIRRDLSAYDASWQQKHDDSRAWFSEYVVKQAKAHGMVPFYWDNGPTSAGASGIFDRTTNAVGDQQLLDGLTRGAAAGTYPF</sequence>
<dbReference type="PROSITE" id="PS51257">
    <property type="entry name" value="PROKAR_LIPOPROTEIN"/>
    <property type="match status" value="1"/>
</dbReference>
<dbReference type="Pfam" id="PF00150">
    <property type="entry name" value="Cellulase"/>
    <property type="match status" value="1"/>
</dbReference>
<dbReference type="Proteomes" id="UP000283387">
    <property type="component" value="Unassembled WGS sequence"/>
</dbReference>
<dbReference type="InterPro" id="IPR017853">
    <property type="entry name" value="GH"/>
</dbReference>
<evidence type="ECO:0000259" key="8">
    <source>
        <dbReference type="Pfam" id="PF00150"/>
    </source>
</evidence>
<dbReference type="RefSeq" id="WP_170154533.1">
    <property type="nucleotide sequence ID" value="NZ_RAPN01000001.1"/>
</dbReference>
<accession>A0A419W9F6</accession>
<protein>
    <submittedName>
        <fullName evidence="10">Aryl-phospho-beta-D-glucosidase BglC (GH1 family)</fullName>
    </submittedName>
</protein>
<feature type="domain" description="BACON" evidence="9">
    <location>
        <begin position="68"/>
        <end position="114"/>
    </location>
</feature>
<keyword evidence="4" id="KW-0119">Carbohydrate metabolism</keyword>
<dbReference type="InterPro" id="IPR001547">
    <property type="entry name" value="Glyco_hydro_5"/>
</dbReference>
<dbReference type="Gene3D" id="2.60.40.10">
    <property type="entry name" value="Immunoglobulins"/>
    <property type="match status" value="1"/>
</dbReference>
<keyword evidence="2 7" id="KW-0378">Hydrolase</keyword>
<dbReference type="PANTHER" id="PTHR31297:SF41">
    <property type="entry name" value="ENDOGLUCANASE, PUTATIVE (AFU_ORTHOLOGUE AFUA_5G01830)-RELATED"/>
    <property type="match status" value="1"/>
</dbReference>
<dbReference type="InterPro" id="IPR050386">
    <property type="entry name" value="Glycosyl_hydrolase_5"/>
</dbReference>
<evidence type="ECO:0000256" key="6">
    <source>
        <dbReference type="ARBA" id="ARBA00023326"/>
    </source>
</evidence>
<proteinExistence type="inferred from homology"/>
<dbReference type="GO" id="GO:0008422">
    <property type="term" value="F:beta-glucosidase activity"/>
    <property type="evidence" value="ECO:0007669"/>
    <property type="project" value="TreeGrafter"/>
</dbReference>
<dbReference type="GO" id="GO:0030245">
    <property type="term" value="P:cellulose catabolic process"/>
    <property type="evidence" value="ECO:0007669"/>
    <property type="project" value="UniProtKB-KW"/>
</dbReference>
<comment type="similarity">
    <text evidence="1 7">Belongs to the glycosyl hydrolase 5 (cellulase A) family.</text>
</comment>
<keyword evidence="3" id="KW-0136">Cellulose degradation</keyword>
<evidence type="ECO:0000256" key="5">
    <source>
        <dbReference type="ARBA" id="ARBA00023295"/>
    </source>
</evidence>
<keyword evidence="6" id="KW-0624">Polysaccharide degradation</keyword>
<evidence type="ECO:0000256" key="2">
    <source>
        <dbReference type="ARBA" id="ARBA00022801"/>
    </source>
</evidence>
<comment type="caution">
    <text evidence="10">The sequence shown here is derived from an EMBL/GenBank/DDBJ whole genome shotgun (WGS) entry which is preliminary data.</text>
</comment>
<evidence type="ECO:0000259" key="9">
    <source>
        <dbReference type="Pfam" id="PF13004"/>
    </source>
</evidence>
<dbReference type="InterPro" id="IPR013783">
    <property type="entry name" value="Ig-like_fold"/>
</dbReference>
<dbReference type="InterPro" id="IPR024361">
    <property type="entry name" value="BACON"/>
</dbReference>
<dbReference type="GO" id="GO:0005576">
    <property type="term" value="C:extracellular region"/>
    <property type="evidence" value="ECO:0007669"/>
    <property type="project" value="TreeGrafter"/>
</dbReference>
<dbReference type="GO" id="GO:0009986">
    <property type="term" value="C:cell surface"/>
    <property type="evidence" value="ECO:0007669"/>
    <property type="project" value="TreeGrafter"/>
</dbReference>